<dbReference type="ExpressionAtlas" id="A0A3L6DG50">
    <property type="expression patterns" value="baseline"/>
</dbReference>
<evidence type="ECO:0000313" key="1">
    <source>
        <dbReference type="EMBL" id="PWZ07117.1"/>
    </source>
</evidence>
<comment type="caution">
    <text evidence="1">The sequence shown here is derived from an EMBL/GenBank/DDBJ whole genome shotgun (WGS) entry which is preliminary data.</text>
</comment>
<dbReference type="EMBL" id="NCVQ01000010">
    <property type="protein sequence ID" value="PWZ07117.1"/>
    <property type="molecule type" value="Genomic_DNA"/>
</dbReference>
<name>A0A3L6DG50_MAIZE</name>
<protein>
    <submittedName>
        <fullName evidence="1">Uncharacterized protein</fullName>
    </submittedName>
</protein>
<reference evidence="1 2" key="1">
    <citation type="journal article" date="2018" name="Nat. Genet.">
        <title>Extensive intraspecific gene order and gene structural variations between Mo17 and other maize genomes.</title>
        <authorList>
            <person name="Sun S."/>
            <person name="Zhou Y."/>
            <person name="Chen J."/>
            <person name="Shi J."/>
            <person name="Zhao H."/>
            <person name="Zhao H."/>
            <person name="Song W."/>
            <person name="Zhang M."/>
            <person name="Cui Y."/>
            <person name="Dong X."/>
            <person name="Liu H."/>
            <person name="Ma X."/>
            <person name="Jiao Y."/>
            <person name="Wang B."/>
            <person name="Wei X."/>
            <person name="Stein J.C."/>
            <person name="Glaubitz J.C."/>
            <person name="Lu F."/>
            <person name="Yu G."/>
            <person name="Liang C."/>
            <person name="Fengler K."/>
            <person name="Li B."/>
            <person name="Rafalski A."/>
            <person name="Schnable P.S."/>
            <person name="Ware D.H."/>
            <person name="Buckler E.S."/>
            <person name="Lai J."/>
        </authorList>
    </citation>
    <scope>NUCLEOTIDE SEQUENCE [LARGE SCALE GENOMIC DNA]</scope>
    <source>
        <strain evidence="2">cv. Missouri 17</strain>
        <tissue evidence="1">Seedling</tissue>
    </source>
</reference>
<dbReference type="AlphaFoldDB" id="A0A3L6DG50"/>
<evidence type="ECO:0000313" key="2">
    <source>
        <dbReference type="Proteomes" id="UP000251960"/>
    </source>
</evidence>
<sequence>MGVAMGICGLQLFWNITGNLEVSVDLNGTSGDMVDFQSTGDVGNSVAITEMGNLVPEPSYEEAEKARLWSVATMNCIDFDAWTTVVEETDKNAEVMTNNNNCYACYKITCVLTATM</sequence>
<organism evidence="1 2">
    <name type="scientific">Zea mays</name>
    <name type="common">Maize</name>
    <dbReference type="NCBI Taxonomy" id="4577"/>
    <lineage>
        <taxon>Eukaryota</taxon>
        <taxon>Viridiplantae</taxon>
        <taxon>Streptophyta</taxon>
        <taxon>Embryophyta</taxon>
        <taxon>Tracheophyta</taxon>
        <taxon>Spermatophyta</taxon>
        <taxon>Magnoliopsida</taxon>
        <taxon>Liliopsida</taxon>
        <taxon>Poales</taxon>
        <taxon>Poaceae</taxon>
        <taxon>PACMAD clade</taxon>
        <taxon>Panicoideae</taxon>
        <taxon>Andropogonodae</taxon>
        <taxon>Andropogoneae</taxon>
        <taxon>Tripsacinae</taxon>
        <taxon>Zea</taxon>
    </lineage>
</organism>
<accession>A0A3L6DG50</accession>
<proteinExistence type="predicted"/>
<gene>
    <name evidence="1" type="ORF">Zm00014a_034810</name>
</gene>
<dbReference type="Proteomes" id="UP000251960">
    <property type="component" value="Chromosome 9"/>
</dbReference>